<dbReference type="Ensembl" id="ENSCLAT00000003961.1">
    <property type="protein sequence ID" value="ENSCLAP00000003885.1"/>
    <property type="gene ID" value="ENSCLAG00000002763.1"/>
</dbReference>
<reference evidence="4" key="1">
    <citation type="submission" date="2025-08" db="UniProtKB">
        <authorList>
            <consortium name="Ensembl"/>
        </authorList>
    </citation>
    <scope>IDENTIFICATION</scope>
</reference>
<dbReference type="InterPro" id="IPR048271">
    <property type="entry name" value="PNMA_N"/>
</dbReference>
<dbReference type="Pfam" id="PF20846">
    <property type="entry name" value="PNMA_N"/>
    <property type="match status" value="1"/>
</dbReference>
<evidence type="ECO:0000313" key="5">
    <source>
        <dbReference type="Proteomes" id="UP000694398"/>
    </source>
</evidence>
<dbReference type="PANTHER" id="PTHR23095:SF43">
    <property type="entry name" value="PARANEOPLASTIC ANTIGEN-LIKE PROTEIN 8C"/>
    <property type="match status" value="1"/>
</dbReference>
<dbReference type="Proteomes" id="UP000694398">
    <property type="component" value="Unassembled WGS sequence"/>
</dbReference>
<evidence type="ECO:0000259" key="3">
    <source>
        <dbReference type="Pfam" id="PF20846"/>
    </source>
</evidence>
<keyword evidence="5" id="KW-1185">Reference proteome</keyword>
<evidence type="ECO:0000256" key="1">
    <source>
        <dbReference type="ARBA" id="ARBA00007024"/>
    </source>
</evidence>
<dbReference type="PANTHER" id="PTHR23095">
    <property type="entry name" value="PARANEOPLASTIC ANTIGEN"/>
    <property type="match status" value="1"/>
</dbReference>
<feature type="domain" description="Paraneoplastic antigen Ma-like N-terminal" evidence="3">
    <location>
        <begin position="19"/>
        <end position="85"/>
    </location>
</feature>
<evidence type="ECO:0000313" key="4">
    <source>
        <dbReference type="Ensembl" id="ENSCLAP00000003885.1"/>
    </source>
</evidence>
<accession>A0A8C2UR02</accession>
<feature type="region of interest" description="Disordered" evidence="2">
    <location>
        <begin position="121"/>
        <end position="164"/>
    </location>
</feature>
<feature type="compositionally biased region" description="Basic and acidic residues" evidence="2">
    <location>
        <begin position="141"/>
        <end position="164"/>
    </location>
</feature>
<reference evidence="4" key="2">
    <citation type="submission" date="2025-09" db="UniProtKB">
        <authorList>
            <consortium name="Ensembl"/>
        </authorList>
    </citation>
    <scope>IDENTIFICATION</scope>
</reference>
<evidence type="ECO:0000256" key="2">
    <source>
        <dbReference type="SAM" id="MobiDB-lite"/>
    </source>
</evidence>
<dbReference type="AlphaFoldDB" id="A0A8C2UR02"/>
<dbReference type="InterPro" id="IPR026523">
    <property type="entry name" value="PNMA"/>
</dbReference>
<sequence length="164" mass="18412">LFGVKDIALLEHRCKALESPMILGIPEDCNHEELKITQASFKPLGKFKAAGKALLEEERTKTTIINLAEDLNHAVVPREVRGKGSRVRRMMRMAPEAGRQFLTKLKLFLLEARVPRQELCPRAAGPGELPSRQGRGGEQAGDGKRGKEKRKESRQQHRASDRKL</sequence>
<organism evidence="4 5">
    <name type="scientific">Chinchilla lanigera</name>
    <name type="common">Long-tailed chinchilla</name>
    <name type="synonym">Chinchilla villidera</name>
    <dbReference type="NCBI Taxonomy" id="34839"/>
    <lineage>
        <taxon>Eukaryota</taxon>
        <taxon>Metazoa</taxon>
        <taxon>Chordata</taxon>
        <taxon>Craniata</taxon>
        <taxon>Vertebrata</taxon>
        <taxon>Euteleostomi</taxon>
        <taxon>Mammalia</taxon>
        <taxon>Eutheria</taxon>
        <taxon>Euarchontoglires</taxon>
        <taxon>Glires</taxon>
        <taxon>Rodentia</taxon>
        <taxon>Hystricomorpha</taxon>
        <taxon>Chinchillidae</taxon>
        <taxon>Chinchilla</taxon>
    </lineage>
</organism>
<comment type="similarity">
    <text evidence="1">Belongs to the PNMA family.</text>
</comment>
<dbReference type="OMA" id="RQELCPT"/>
<proteinExistence type="inferred from homology"/>
<protein>
    <recommendedName>
        <fullName evidence="3">Paraneoplastic antigen Ma-like N-terminal domain-containing protein</fullName>
    </recommendedName>
</protein>
<name>A0A8C2UR02_CHILA</name>